<organism evidence="7 8">
    <name type="scientific">Platanthera zijinensis</name>
    <dbReference type="NCBI Taxonomy" id="2320716"/>
    <lineage>
        <taxon>Eukaryota</taxon>
        <taxon>Viridiplantae</taxon>
        <taxon>Streptophyta</taxon>
        <taxon>Embryophyta</taxon>
        <taxon>Tracheophyta</taxon>
        <taxon>Spermatophyta</taxon>
        <taxon>Magnoliopsida</taxon>
        <taxon>Liliopsida</taxon>
        <taxon>Asparagales</taxon>
        <taxon>Orchidaceae</taxon>
        <taxon>Orchidoideae</taxon>
        <taxon>Orchideae</taxon>
        <taxon>Orchidinae</taxon>
        <taxon>Platanthera</taxon>
    </lineage>
</organism>
<feature type="region of interest" description="Disordered" evidence="6">
    <location>
        <begin position="487"/>
        <end position="509"/>
    </location>
</feature>
<feature type="region of interest" description="Disordered" evidence="6">
    <location>
        <begin position="197"/>
        <end position="217"/>
    </location>
</feature>
<dbReference type="Pfam" id="PF00743">
    <property type="entry name" value="FMO-like"/>
    <property type="match status" value="1"/>
</dbReference>
<feature type="compositionally biased region" description="Polar residues" evidence="6">
    <location>
        <begin position="500"/>
        <end position="509"/>
    </location>
</feature>
<comment type="similarity">
    <text evidence="1 5">Belongs to the FMO family.</text>
</comment>
<dbReference type="PANTHER" id="PTHR23023">
    <property type="entry name" value="DIMETHYLANILINE MONOOXYGENASE"/>
    <property type="match status" value="1"/>
</dbReference>
<evidence type="ECO:0000256" key="6">
    <source>
        <dbReference type="SAM" id="MobiDB-lite"/>
    </source>
</evidence>
<evidence type="ECO:0000256" key="2">
    <source>
        <dbReference type="ARBA" id="ARBA00022630"/>
    </source>
</evidence>
<evidence type="ECO:0000313" key="7">
    <source>
        <dbReference type="EMBL" id="KAK8942569.1"/>
    </source>
</evidence>
<sequence>MHSAQCDCDSIGHVDTHALRNSRSRLLLVSLYFVMRMGGCCELHKCHRAKVHVMDFIILCIGRYSGLPNVPTFPKNKGHEVFKGKVIHSMDYSNMGSTAAAELVKGKRVIVVGYVKSALDIAAECANINGLSPLREAPLCIVPKAVVGAGGERRRKNRTGGVEAGIKTCRFVDFSSVRREETEPAIRLFSRCPAAIPPNGRRKRRNKPSLSVDKTTPSQAGEGLMLSLIATLLSPLLWIFIKLTESYLLKTIPMKKYKMVPEQSFFEDVSSGLISQLPENFYDKVEEGSIILKPSKAFEFYKDGILAEGETTPIETDLVIYATGFKGAQKIRNIFISPWFQEIVAGTEAAIPLYRLPSYKKSHTDLYVGVSVVCKYECSDMLCHESCKCNPRTRLYAHRPLVPPIREASFTPRNLRSGKRRQWVGPPTPRRVTTLPGLALPYAPRRTQPRVSAYCCWMYPPDFLPSHRTAVGVIDRLVPMTHHFSPYSNPRARGPPDSTVRASTFRATV</sequence>
<dbReference type="GO" id="GO:0004499">
    <property type="term" value="F:N,N-dimethylaniline monooxygenase activity"/>
    <property type="evidence" value="ECO:0007669"/>
    <property type="project" value="InterPro"/>
</dbReference>
<dbReference type="Gene3D" id="3.50.50.60">
    <property type="entry name" value="FAD/NAD(P)-binding domain"/>
    <property type="match status" value="1"/>
</dbReference>
<dbReference type="GO" id="GO:0050660">
    <property type="term" value="F:flavin adenine dinucleotide binding"/>
    <property type="evidence" value="ECO:0007669"/>
    <property type="project" value="InterPro"/>
</dbReference>
<reference evidence="7 8" key="1">
    <citation type="journal article" date="2022" name="Nat. Plants">
        <title>Genomes of leafy and leafless Platanthera orchids illuminate the evolution of mycoheterotrophy.</title>
        <authorList>
            <person name="Li M.H."/>
            <person name="Liu K.W."/>
            <person name="Li Z."/>
            <person name="Lu H.C."/>
            <person name="Ye Q.L."/>
            <person name="Zhang D."/>
            <person name="Wang J.Y."/>
            <person name="Li Y.F."/>
            <person name="Zhong Z.M."/>
            <person name="Liu X."/>
            <person name="Yu X."/>
            <person name="Liu D.K."/>
            <person name="Tu X.D."/>
            <person name="Liu B."/>
            <person name="Hao Y."/>
            <person name="Liao X.Y."/>
            <person name="Jiang Y.T."/>
            <person name="Sun W.H."/>
            <person name="Chen J."/>
            <person name="Chen Y.Q."/>
            <person name="Ai Y."/>
            <person name="Zhai J.W."/>
            <person name="Wu S.S."/>
            <person name="Zhou Z."/>
            <person name="Hsiao Y.Y."/>
            <person name="Wu W.L."/>
            <person name="Chen Y.Y."/>
            <person name="Lin Y.F."/>
            <person name="Hsu J.L."/>
            <person name="Li C.Y."/>
            <person name="Wang Z.W."/>
            <person name="Zhao X."/>
            <person name="Zhong W.Y."/>
            <person name="Ma X.K."/>
            <person name="Ma L."/>
            <person name="Huang J."/>
            <person name="Chen G.Z."/>
            <person name="Huang M.Z."/>
            <person name="Huang L."/>
            <person name="Peng D.H."/>
            <person name="Luo Y.B."/>
            <person name="Zou S.Q."/>
            <person name="Chen S.P."/>
            <person name="Lan S."/>
            <person name="Tsai W.C."/>
            <person name="Van de Peer Y."/>
            <person name="Liu Z.J."/>
        </authorList>
    </citation>
    <scope>NUCLEOTIDE SEQUENCE [LARGE SCALE GENOMIC DNA]</scope>
    <source>
        <strain evidence="7">Lor287</strain>
    </source>
</reference>
<dbReference type="EMBL" id="JBBWWQ010000007">
    <property type="protein sequence ID" value="KAK8942569.1"/>
    <property type="molecule type" value="Genomic_DNA"/>
</dbReference>
<dbReference type="GO" id="GO:0050661">
    <property type="term" value="F:NADP binding"/>
    <property type="evidence" value="ECO:0007669"/>
    <property type="project" value="InterPro"/>
</dbReference>
<keyword evidence="5 7" id="KW-0503">Monooxygenase</keyword>
<dbReference type="EC" id="1.-.-.-" evidence="5"/>
<dbReference type="InterPro" id="IPR036188">
    <property type="entry name" value="FAD/NAD-bd_sf"/>
</dbReference>
<keyword evidence="2 5" id="KW-0285">Flavoprotein</keyword>
<name>A0AAP0G7J4_9ASPA</name>
<keyword evidence="3 5" id="KW-0274">FAD</keyword>
<evidence type="ECO:0000256" key="1">
    <source>
        <dbReference type="ARBA" id="ARBA00009183"/>
    </source>
</evidence>
<evidence type="ECO:0000313" key="8">
    <source>
        <dbReference type="Proteomes" id="UP001418222"/>
    </source>
</evidence>
<accession>A0AAP0G7J4</accession>
<evidence type="ECO:0000256" key="3">
    <source>
        <dbReference type="ARBA" id="ARBA00022827"/>
    </source>
</evidence>
<evidence type="ECO:0000256" key="5">
    <source>
        <dbReference type="RuleBase" id="RU361177"/>
    </source>
</evidence>
<comment type="caution">
    <text evidence="7">The sequence shown here is derived from an EMBL/GenBank/DDBJ whole genome shotgun (WGS) entry which is preliminary data.</text>
</comment>
<gene>
    <name evidence="7" type="primary">FMO1</name>
    <name evidence="7" type="ORF">KSP39_PZI008827</name>
</gene>
<keyword evidence="8" id="KW-1185">Reference proteome</keyword>
<comment type="cofactor">
    <cofactor evidence="5">
        <name>FAD</name>
        <dbReference type="ChEBI" id="CHEBI:57692"/>
    </cofactor>
</comment>
<dbReference type="AlphaFoldDB" id="A0AAP0G7J4"/>
<keyword evidence="4 5" id="KW-0560">Oxidoreductase</keyword>
<dbReference type="InterPro" id="IPR050346">
    <property type="entry name" value="FMO-like"/>
</dbReference>
<evidence type="ECO:0000256" key="4">
    <source>
        <dbReference type="ARBA" id="ARBA00023002"/>
    </source>
</evidence>
<dbReference type="Proteomes" id="UP001418222">
    <property type="component" value="Unassembled WGS sequence"/>
</dbReference>
<dbReference type="InterPro" id="IPR020946">
    <property type="entry name" value="Flavin_mOase-like"/>
</dbReference>
<protein>
    <recommendedName>
        <fullName evidence="5">Flavin-containing monooxygenase</fullName>
        <ecNumber evidence="5">1.-.-.-</ecNumber>
    </recommendedName>
</protein>
<proteinExistence type="inferred from homology"/>
<dbReference type="SUPFAM" id="SSF51905">
    <property type="entry name" value="FAD/NAD(P)-binding domain"/>
    <property type="match status" value="1"/>
</dbReference>